<feature type="signal peptide" evidence="3">
    <location>
        <begin position="1"/>
        <end position="28"/>
    </location>
</feature>
<comment type="caution">
    <text evidence="7">The sequence shown here is derived from an EMBL/GenBank/DDBJ whole genome shotgun (WGS) entry which is preliminary data.</text>
</comment>
<dbReference type="InterPro" id="IPR024442">
    <property type="entry name" value="Transposase_Zn_ribbon"/>
</dbReference>
<feature type="coiled-coil region" evidence="1">
    <location>
        <begin position="436"/>
        <end position="481"/>
    </location>
</feature>
<protein>
    <recommendedName>
        <fullName evidence="9">7TMR-DISM extracellular 2</fullName>
    </recommendedName>
</protein>
<name>A0ABP9DMU9_9BACT</name>
<gene>
    <name evidence="7" type="ORF">GCM10023331_36240</name>
</gene>
<sequence>MNKQYFFRWEQLLICFILSLIPNLAVNAKDDTPIGSDIIKSKRLRIYSTEDKTLSPEQILSLPEHFFLIPEEDIFTIKDTSKVYWVKVNVSAKDINTEQWVIEIMDSHVSQLDAYLYTSEKELEKIFSKSGYDYSFNNRLVEHKNFIIPLPPLQGKQEEVILLRYQTRLKNAVLLKLKETTSLLSYSNTEYILLGVFYGVLLILMIYNLIMYFFVKERFYLYYVLFDIACILVTLSEDALGFQYLWPNTPTFNYINAQYAPFLFMISLTLFSTSYLKMKQSSPLLWKLSWVGVGVNTIYLLLYVDMNNYLWSSPFYLLPTLPIAYFTLQQWWKKEPMANFFLIGFLSTIMGIIVVSLRSRGLYLTSSIWGVYSFNFGVLFNLLFLSMALAENYKILKVTKEKAQQKLIEELKVREQVIEQKVVERTNEIAKQQSIIAEKNKELSAAYATLEQQAAEIENINRQLQSENEELHENLEGLSTARVMMKELSFQEFQATFPDEDTCYNFLENLKWGKGFSCKKCGADTYTEIKEKHTRRCTKCSYSESVTAKTLFHRLHFPLEKAFHIVFLVFVSRGEMSSTRISEILGIRQATCWRFSKRVKERMEGATKELGGEDKLREAGWDYLLLE</sequence>
<keyword evidence="1" id="KW-0175">Coiled coil</keyword>
<evidence type="ECO:0000259" key="4">
    <source>
        <dbReference type="Pfam" id="PF07695"/>
    </source>
</evidence>
<dbReference type="Pfam" id="PF07695">
    <property type="entry name" value="7TMR-DISM_7TM"/>
    <property type="match status" value="1"/>
</dbReference>
<feature type="transmembrane region" description="Helical" evidence="2">
    <location>
        <begin position="221"/>
        <end position="246"/>
    </location>
</feature>
<feature type="transmembrane region" description="Helical" evidence="2">
    <location>
        <begin position="340"/>
        <end position="357"/>
    </location>
</feature>
<evidence type="ECO:0000259" key="5">
    <source>
        <dbReference type="Pfam" id="PF07696"/>
    </source>
</evidence>
<keyword evidence="3" id="KW-0732">Signal</keyword>
<dbReference type="InterPro" id="IPR011622">
    <property type="entry name" value="7TMR_DISM_rcpt_extracell_dom2"/>
</dbReference>
<dbReference type="RefSeq" id="WP_345374407.1">
    <property type="nucleotide sequence ID" value="NZ_BAABJX010000059.1"/>
</dbReference>
<feature type="domain" description="Transposase zinc-ribbon" evidence="6">
    <location>
        <begin position="498"/>
        <end position="542"/>
    </location>
</feature>
<feature type="transmembrane region" description="Helical" evidence="2">
    <location>
        <begin position="309"/>
        <end position="328"/>
    </location>
</feature>
<keyword evidence="2" id="KW-0472">Membrane</keyword>
<evidence type="ECO:0000256" key="2">
    <source>
        <dbReference type="SAM" id="Phobius"/>
    </source>
</evidence>
<organism evidence="7 8">
    <name type="scientific">Algivirga pacifica</name>
    <dbReference type="NCBI Taxonomy" id="1162670"/>
    <lineage>
        <taxon>Bacteria</taxon>
        <taxon>Pseudomonadati</taxon>
        <taxon>Bacteroidota</taxon>
        <taxon>Cytophagia</taxon>
        <taxon>Cytophagales</taxon>
        <taxon>Flammeovirgaceae</taxon>
        <taxon>Algivirga</taxon>
    </lineage>
</organism>
<keyword evidence="2" id="KW-0812">Transmembrane</keyword>
<feature type="transmembrane region" description="Helical" evidence="2">
    <location>
        <begin position="369"/>
        <end position="390"/>
    </location>
</feature>
<dbReference type="EMBL" id="BAABJX010000059">
    <property type="protein sequence ID" value="GAA4848313.1"/>
    <property type="molecule type" value="Genomic_DNA"/>
</dbReference>
<dbReference type="InterPro" id="IPR011623">
    <property type="entry name" value="7TMR_DISM_rcpt_extracell_dom1"/>
</dbReference>
<feature type="chain" id="PRO_5046571389" description="7TMR-DISM extracellular 2" evidence="3">
    <location>
        <begin position="29"/>
        <end position="627"/>
    </location>
</feature>
<feature type="transmembrane region" description="Helical" evidence="2">
    <location>
        <begin position="258"/>
        <end position="277"/>
    </location>
</feature>
<keyword evidence="8" id="KW-1185">Reference proteome</keyword>
<dbReference type="Pfam" id="PF07696">
    <property type="entry name" value="7TMR-DISMED2"/>
    <property type="match status" value="1"/>
</dbReference>
<dbReference type="Proteomes" id="UP001500298">
    <property type="component" value="Unassembled WGS sequence"/>
</dbReference>
<evidence type="ECO:0008006" key="9">
    <source>
        <dbReference type="Google" id="ProtNLM"/>
    </source>
</evidence>
<evidence type="ECO:0000313" key="7">
    <source>
        <dbReference type="EMBL" id="GAA4848313.1"/>
    </source>
</evidence>
<feature type="domain" description="7TM-DISM receptor extracellular" evidence="4">
    <location>
        <begin position="190"/>
        <end position="391"/>
    </location>
</feature>
<evidence type="ECO:0000256" key="3">
    <source>
        <dbReference type="SAM" id="SignalP"/>
    </source>
</evidence>
<keyword evidence="2" id="KW-1133">Transmembrane helix</keyword>
<evidence type="ECO:0000313" key="8">
    <source>
        <dbReference type="Proteomes" id="UP001500298"/>
    </source>
</evidence>
<accession>A0ABP9DMU9</accession>
<evidence type="ECO:0000259" key="6">
    <source>
        <dbReference type="Pfam" id="PF12760"/>
    </source>
</evidence>
<proteinExistence type="predicted"/>
<evidence type="ECO:0000256" key="1">
    <source>
        <dbReference type="SAM" id="Coils"/>
    </source>
</evidence>
<feature type="domain" description="7TM-DISM receptor extracellular" evidence="5">
    <location>
        <begin position="42"/>
        <end position="176"/>
    </location>
</feature>
<dbReference type="Gene3D" id="2.60.40.2380">
    <property type="match status" value="1"/>
</dbReference>
<feature type="transmembrane region" description="Helical" evidence="2">
    <location>
        <begin position="191"/>
        <end position="214"/>
    </location>
</feature>
<reference evidence="8" key="1">
    <citation type="journal article" date="2019" name="Int. J. Syst. Evol. Microbiol.">
        <title>The Global Catalogue of Microorganisms (GCM) 10K type strain sequencing project: providing services to taxonomists for standard genome sequencing and annotation.</title>
        <authorList>
            <consortium name="The Broad Institute Genomics Platform"/>
            <consortium name="The Broad Institute Genome Sequencing Center for Infectious Disease"/>
            <person name="Wu L."/>
            <person name="Ma J."/>
        </authorList>
    </citation>
    <scope>NUCLEOTIDE SEQUENCE [LARGE SCALE GENOMIC DNA]</scope>
    <source>
        <strain evidence="8">JCM 18326</strain>
    </source>
</reference>
<dbReference type="Pfam" id="PF12760">
    <property type="entry name" value="Zn_ribbon_IS1595"/>
    <property type="match status" value="1"/>
</dbReference>
<feature type="transmembrane region" description="Helical" evidence="2">
    <location>
        <begin position="284"/>
        <end position="303"/>
    </location>
</feature>